<reference evidence="5" key="1">
    <citation type="submission" date="2025-08" db="UniProtKB">
        <authorList>
            <consortium name="Ensembl"/>
        </authorList>
    </citation>
    <scope>IDENTIFICATION</scope>
</reference>
<dbReference type="CDD" id="cd00063">
    <property type="entry name" value="FN3"/>
    <property type="match status" value="1"/>
</dbReference>
<keyword evidence="3" id="KW-0677">Repeat</keyword>
<dbReference type="SUPFAM" id="SSF49265">
    <property type="entry name" value="Fibronectin type III"/>
    <property type="match status" value="2"/>
</dbReference>
<dbReference type="FunFam" id="2.60.40.10:FF:000136">
    <property type="entry name" value="Ciliary neurotrophic factor receptor alpha"/>
    <property type="match status" value="1"/>
</dbReference>
<dbReference type="GO" id="GO:0004896">
    <property type="term" value="F:cytokine receptor activity"/>
    <property type="evidence" value="ECO:0007669"/>
    <property type="project" value="InterPro"/>
</dbReference>
<dbReference type="PROSITE" id="PS50853">
    <property type="entry name" value="FN3"/>
    <property type="match status" value="1"/>
</dbReference>
<keyword evidence="2" id="KW-0732">Signal</keyword>
<dbReference type="InterPro" id="IPR003961">
    <property type="entry name" value="FN3_dom"/>
</dbReference>
<name>A0A8D0KDK3_PIG</name>
<evidence type="ECO:0000313" key="6">
    <source>
        <dbReference type="Proteomes" id="UP000694727"/>
    </source>
</evidence>
<sequence>TGIFCVGACVSPPLLLSQSLSSLLFLFLTVIIPLPRVPPPCCSRKEGPAWKGHRVTTSPFRDSSPCPHLWGLLHPSLGWLVKGLGAPPLSLPGSSGPTNQAVSQKGKGKWGASTGGWAFRWVGPKSPASLRVLPAPAPESRAGQSHGCETCPGPCPYPLGEQPALPWERRLGMAAHGESRPCLQPSPEATSCTIPDVLMFSMVPYVLNVTAIHPQGSSSSLVPFVPEHIIKPDPPEGVRQSPLPGQQLWVQWKPPRSWPFPEIFSLKYWIRYKRHGASRFRQVGPIETTSFTLKAGRPKARYCIQVAAQDLTDYGEPSAWSLPAADSVTLGK</sequence>
<dbReference type="SMART" id="SM00060">
    <property type="entry name" value="FN3"/>
    <property type="match status" value="1"/>
</dbReference>
<dbReference type="Pfam" id="PF24031">
    <property type="entry name" value="FN3_IL27B_N"/>
    <property type="match status" value="1"/>
</dbReference>
<dbReference type="PANTHER" id="PTHR48483">
    <property type="entry name" value="INTERLEUKIN-27 SUBUNIT BETA"/>
    <property type="match status" value="1"/>
</dbReference>
<evidence type="ECO:0000256" key="2">
    <source>
        <dbReference type="ARBA" id="ARBA00022729"/>
    </source>
</evidence>
<dbReference type="PROSITE" id="PS01354">
    <property type="entry name" value="HEMATOPO_REC_L_F3"/>
    <property type="match status" value="1"/>
</dbReference>
<dbReference type="AlphaFoldDB" id="A0A8D0KDK3"/>
<dbReference type="Gene3D" id="2.60.40.10">
    <property type="entry name" value="Immunoglobulins"/>
    <property type="match status" value="1"/>
</dbReference>
<proteinExistence type="inferred from homology"/>
<dbReference type="GO" id="GO:0016020">
    <property type="term" value="C:membrane"/>
    <property type="evidence" value="ECO:0007669"/>
    <property type="project" value="InterPro"/>
</dbReference>
<accession>A0A8D0KDK3</accession>
<protein>
    <submittedName>
        <fullName evidence="5">Epstein-Barr virus induced 3</fullName>
    </submittedName>
</protein>
<dbReference type="Proteomes" id="UP000694727">
    <property type="component" value="Unplaced"/>
</dbReference>
<gene>
    <name evidence="5" type="primary">EBI3</name>
</gene>
<comment type="similarity">
    <text evidence="1">Belongs to the type I cytokine receptor family. Type 3 subfamily.</text>
</comment>
<evidence type="ECO:0000256" key="3">
    <source>
        <dbReference type="ARBA" id="ARBA00022737"/>
    </source>
</evidence>
<dbReference type="InterPro" id="IPR053073">
    <property type="entry name" value="IL11/IL27_subunit_beta"/>
</dbReference>
<evidence type="ECO:0000313" key="5">
    <source>
        <dbReference type="Ensembl" id="ENSSSCP00025013747.1"/>
    </source>
</evidence>
<dbReference type="InterPro" id="IPR013783">
    <property type="entry name" value="Ig-like_fold"/>
</dbReference>
<keyword evidence="4" id="KW-0325">Glycoprotein</keyword>
<evidence type="ECO:0000256" key="4">
    <source>
        <dbReference type="ARBA" id="ARBA00023180"/>
    </source>
</evidence>
<evidence type="ECO:0000256" key="1">
    <source>
        <dbReference type="ARBA" id="ARBA00010890"/>
    </source>
</evidence>
<organism evidence="5 6">
    <name type="scientific">Sus scrofa</name>
    <name type="common">Pig</name>
    <dbReference type="NCBI Taxonomy" id="9823"/>
    <lineage>
        <taxon>Eukaryota</taxon>
        <taxon>Metazoa</taxon>
        <taxon>Chordata</taxon>
        <taxon>Craniata</taxon>
        <taxon>Vertebrata</taxon>
        <taxon>Euteleostomi</taxon>
        <taxon>Mammalia</taxon>
        <taxon>Eutheria</taxon>
        <taxon>Laurasiatheria</taxon>
        <taxon>Artiodactyla</taxon>
        <taxon>Suina</taxon>
        <taxon>Suidae</taxon>
        <taxon>Sus</taxon>
    </lineage>
</organism>
<dbReference type="InterPro" id="IPR036116">
    <property type="entry name" value="FN3_sf"/>
</dbReference>
<dbReference type="PANTHER" id="PTHR48483:SF2">
    <property type="entry name" value="INTERLEUKIN-27 SUBUNIT BETA"/>
    <property type="match status" value="1"/>
</dbReference>
<dbReference type="InterPro" id="IPR056621">
    <property type="entry name" value="FN3_IL27B_N"/>
</dbReference>
<dbReference type="InterPro" id="IPR003530">
    <property type="entry name" value="Hematopoietin_rcpt_L_F3_CS"/>
</dbReference>
<dbReference type="Ensembl" id="ENSSSCT00025032937.1">
    <property type="protein sequence ID" value="ENSSSCP00025013747.1"/>
    <property type="gene ID" value="ENSSSCG00025024357.1"/>
</dbReference>